<feature type="binding site" evidence="8">
    <location>
        <begin position="71"/>
        <end position="72"/>
    </location>
    <ligand>
        <name>substrate</name>
    </ligand>
</feature>
<feature type="binding site" evidence="8">
    <location>
        <begin position="39"/>
        <end position="40"/>
    </location>
    <ligand>
        <name>substrate</name>
    </ligand>
</feature>
<reference evidence="9 10" key="1">
    <citation type="submission" date="2019-12" db="EMBL/GenBank/DDBJ databases">
        <title>Sequence classification of anaerobic respiratory reductive dehalogenases: First we see many, then we see few.</title>
        <authorList>
            <person name="Molenda O."/>
            <person name="Puentes Jacome L.A."/>
            <person name="Cao X."/>
            <person name="Nesbo C.L."/>
            <person name="Tang S."/>
            <person name="Morson N."/>
            <person name="Patron J."/>
            <person name="Lomheim L."/>
            <person name="Wishart D.S."/>
            <person name="Edwards E.A."/>
        </authorList>
    </citation>
    <scope>NUCLEOTIDE SEQUENCE [LARGE SCALE GENOMIC DNA]</scope>
    <source>
        <strain evidence="9 10">12DCA</strain>
    </source>
</reference>
<organism evidence="9 10">
    <name type="scientific">Dehalobacter restrictus</name>
    <dbReference type="NCBI Taxonomy" id="55583"/>
    <lineage>
        <taxon>Bacteria</taxon>
        <taxon>Bacillati</taxon>
        <taxon>Bacillota</taxon>
        <taxon>Clostridia</taxon>
        <taxon>Eubacteriales</taxon>
        <taxon>Desulfitobacteriaceae</taxon>
        <taxon>Dehalobacter</taxon>
    </lineage>
</organism>
<accession>A0A857DLC9</accession>
<dbReference type="GO" id="GO:0009252">
    <property type="term" value="P:peptidoglycan biosynthetic process"/>
    <property type="evidence" value="ECO:0007669"/>
    <property type="project" value="UniProtKB-UniRule"/>
</dbReference>
<dbReference type="Gene3D" id="3.40.50.1860">
    <property type="match status" value="2"/>
</dbReference>
<feature type="active site" description="Proton donor/acceptor" evidence="8">
    <location>
        <position position="180"/>
    </location>
</feature>
<protein>
    <recommendedName>
        <fullName evidence="7 8">Glutamate racemase</fullName>
        <ecNumber evidence="2 8">5.1.1.3</ecNumber>
    </recommendedName>
</protein>
<dbReference type="HAMAP" id="MF_00258">
    <property type="entry name" value="Glu_racemase"/>
    <property type="match status" value="1"/>
</dbReference>
<dbReference type="Pfam" id="PF01177">
    <property type="entry name" value="Asp_Glu_race"/>
    <property type="match status" value="1"/>
</dbReference>
<comment type="similarity">
    <text evidence="8">Belongs to the aspartate/glutamate racemases family.</text>
</comment>
<keyword evidence="6 8" id="KW-0961">Cell wall biogenesis/degradation</keyword>
<dbReference type="AlphaFoldDB" id="A0A857DLC9"/>
<dbReference type="RefSeq" id="WP_019226015.1">
    <property type="nucleotide sequence ID" value="NZ_CP046996.1"/>
</dbReference>
<dbReference type="Proteomes" id="UP000430508">
    <property type="component" value="Chromosome"/>
</dbReference>
<proteinExistence type="inferred from homology"/>
<dbReference type="GO" id="GO:0008881">
    <property type="term" value="F:glutamate racemase activity"/>
    <property type="evidence" value="ECO:0007669"/>
    <property type="project" value="UniProtKB-UniRule"/>
</dbReference>
<dbReference type="PANTHER" id="PTHR21198:SF3">
    <property type="entry name" value="GLUTAMATE RACEMASE"/>
    <property type="match status" value="1"/>
</dbReference>
<dbReference type="PROSITE" id="PS00923">
    <property type="entry name" value="ASP_GLU_RACEMASE_1"/>
    <property type="match status" value="1"/>
</dbReference>
<dbReference type="InterPro" id="IPR001920">
    <property type="entry name" value="Asp/Glu_race"/>
</dbReference>
<evidence type="ECO:0000256" key="1">
    <source>
        <dbReference type="ARBA" id="ARBA00001602"/>
    </source>
</evidence>
<dbReference type="NCBIfam" id="TIGR00067">
    <property type="entry name" value="glut_race"/>
    <property type="match status" value="1"/>
</dbReference>
<dbReference type="InterPro" id="IPR018187">
    <property type="entry name" value="Asp/Glu_racemase_AS_1"/>
</dbReference>
<dbReference type="UniPathway" id="UPA00219"/>
<dbReference type="EC" id="5.1.1.3" evidence="2 8"/>
<dbReference type="FunFam" id="3.40.50.1860:FF:000002">
    <property type="entry name" value="Glutamate racemase"/>
    <property type="match status" value="1"/>
</dbReference>
<evidence type="ECO:0000256" key="6">
    <source>
        <dbReference type="ARBA" id="ARBA00023316"/>
    </source>
</evidence>
<evidence type="ECO:0000256" key="4">
    <source>
        <dbReference type="ARBA" id="ARBA00022984"/>
    </source>
</evidence>
<evidence type="ECO:0000256" key="8">
    <source>
        <dbReference type="HAMAP-Rule" id="MF_00258"/>
    </source>
</evidence>
<dbReference type="GO" id="GO:0071555">
    <property type="term" value="P:cell wall organization"/>
    <property type="evidence" value="ECO:0007669"/>
    <property type="project" value="UniProtKB-KW"/>
</dbReference>
<evidence type="ECO:0000313" key="10">
    <source>
        <dbReference type="Proteomes" id="UP000430508"/>
    </source>
</evidence>
<keyword evidence="5 8" id="KW-0413">Isomerase</keyword>
<evidence type="ECO:0000256" key="5">
    <source>
        <dbReference type="ARBA" id="ARBA00023235"/>
    </source>
</evidence>
<dbReference type="PANTHER" id="PTHR21198">
    <property type="entry name" value="GLUTAMATE RACEMASE"/>
    <property type="match status" value="1"/>
</dbReference>
<name>A0A857DLC9_9FIRM</name>
<sequence>MRIGFFDSGVGGITVLHEAIKQLPREDFIYYADIDHVPYGTKSKEEVLKLVLDAVDFMAAEGIKVLVVACNTATSIAINELRQRYDFPILGMEPAVKPAVENNGCKRILVMATPLTLREEKYQNLVTRLDQDHLVDGKAFPELVEYAENFYFDKDEIQKYLNRKLGIHNLTEYGTVVLGCTHFPYFKRILQELFPADTHIIDGSTGTVNYLKKILTERKLFAEDGHGQVTFYSSGRKELPESRYARYLLLLDQNQ</sequence>
<dbReference type="SUPFAM" id="SSF53681">
    <property type="entry name" value="Aspartate/glutamate racemase"/>
    <property type="match status" value="2"/>
</dbReference>
<dbReference type="EMBL" id="CP046996">
    <property type="protein sequence ID" value="QHA01398.1"/>
    <property type="molecule type" value="Genomic_DNA"/>
</dbReference>
<feature type="binding site" evidence="8">
    <location>
        <begin position="7"/>
        <end position="8"/>
    </location>
    <ligand>
        <name>substrate</name>
    </ligand>
</feature>
<comment type="function">
    <text evidence="8">Provides the (R)-glutamate required for cell wall biosynthesis.</text>
</comment>
<evidence type="ECO:0000256" key="2">
    <source>
        <dbReference type="ARBA" id="ARBA00013090"/>
    </source>
</evidence>
<feature type="active site" description="Proton donor/acceptor" evidence="8">
    <location>
        <position position="70"/>
    </location>
</feature>
<feature type="binding site" evidence="8">
    <location>
        <begin position="181"/>
        <end position="182"/>
    </location>
    <ligand>
        <name>substrate</name>
    </ligand>
</feature>
<dbReference type="InterPro" id="IPR004391">
    <property type="entry name" value="Glu_race"/>
</dbReference>
<evidence type="ECO:0000313" key="9">
    <source>
        <dbReference type="EMBL" id="QHA01398.1"/>
    </source>
</evidence>
<comment type="catalytic activity">
    <reaction evidence="1 8">
        <text>L-glutamate = D-glutamate</text>
        <dbReference type="Rhea" id="RHEA:12813"/>
        <dbReference type="ChEBI" id="CHEBI:29985"/>
        <dbReference type="ChEBI" id="CHEBI:29986"/>
        <dbReference type="EC" id="5.1.1.3"/>
    </reaction>
</comment>
<dbReference type="GO" id="GO:0008360">
    <property type="term" value="P:regulation of cell shape"/>
    <property type="evidence" value="ECO:0007669"/>
    <property type="project" value="UniProtKB-KW"/>
</dbReference>
<comment type="pathway">
    <text evidence="8">Cell wall biogenesis; peptidoglycan biosynthesis.</text>
</comment>
<evidence type="ECO:0000256" key="7">
    <source>
        <dbReference type="ARBA" id="ARBA00070053"/>
    </source>
</evidence>
<dbReference type="InterPro" id="IPR015942">
    <property type="entry name" value="Asp/Glu/hydantoin_racemase"/>
</dbReference>
<evidence type="ECO:0000256" key="3">
    <source>
        <dbReference type="ARBA" id="ARBA00022960"/>
    </source>
</evidence>
<keyword evidence="4 8" id="KW-0573">Peptidoglycan synthesis</keyword>
<gene>
    <name evidence="8 9" type="primary">murI</name>
    <name evidence="9" type="ORF">GQ588_12500</name>
</gene>
<keyword evidence="3 8" id="KW-0133">Cell shape</keyword>